<accession>A0A9Q3HAN5</accession>
<evidence type="ECO:0000256" key="1">
    <source>
        <dbReference type="SAM" id="MobiDB-lite"/>
    </source>
</evidence>
<organism evidence="3 4">
    <name type="scientific">Austropuccinia psidii MF-1</name>
    <dbReference type="NCBI Taxonomy" id="1389203"/>
    <lineage>
        <taxon>Eukaryota</taxon>
        <taxon>Fungi</taxon>
        <taxon>Dikarya</taxon>
        <taxon>Basidiomycota</taxon>
        <taxon>Pucciniomycotina</taxon>
        <taxon>Pucciniomycetes</taxon>
        <taxon>Pucciniales</taxon>
        <taxon>Sphaerophragmiaceae</taxon>
        <taxon>Austropuccinia</taxon>
    </lineage>
</organism>
<proteinExistence type="predicted"/>
<dbReference type="Proteomes" id="UP000765509">
    <property type="component" value="Unassembled WGS sequence"/>
</dbReference>
<feature type="signal peptide" evidence="2">
    <location>
        <begin position="1"/>
        <end position="24"/>
    </location>
</feature>
<sequence length="182" mass="20936">MHFSNFFQPLLTLSIALLVTPTFQNTLLPRAGTNVICENKFLWQNPSRYCLDQNQNSWDCEPKSCYIQENYRRRALDPSSSSLYFYNCREPKANGLVDAVRVKSYEILQGVDISISDGFVGKKHIPDHPDITYLCQVSNRKNQRRVGCGVCYPTQPHQEDHQCATPRSTNSEPPLFENQPNY</sequence>
<feature type="chain" id="PRO_5040440721" description="Secreted protein" evidence="2">
    <location>
        <begin position="25"/>
        <end position="182"/>
    </location>
</feature>
<keyword evidence="4" id="KW-1185">Reference proteome</keyword>
<comment type="caution">
    <text evidence="3">The sequence shown here is derived from an EMBL/GenBank/DDBJ whole genome shotgun (WGS) entry which is preliminary data.</text>
</comment>
<keyword evidence="2" id="KW-0732">Signal</keyword>
<gene>
    <name evidence="3" type="ORF">O181_038038</name>
</gene>
<evidence type="ECO:0008006" key="5">
    <source>
        <dbReference type="Google" id="ProtNLM"/>
    </source>
</evidence>
<dbReference type="EMBL" id="AVOT02014681">
    <property type="protein sequence ID" value="MBW0498323.1"/>
    <property type="molecule type" value="Genomic_DNA"/>
</dbReference>
<evidence type="ECO:0000313" key="3">
    <source>
        <dbReference type="EMBL" id="MBW0498323.1"/>
    </source>
</evidence>
<evidence type="ECO:0000256" key="2">
    <source>
        <dbReference type="SAM" id="SignalP"/>
    </source>
</evidence>
<name>A0A9Q3HAN5_9BASI</name>
<reference evidence="3" key="1">
    <citation type="submission" date="2021-03" db="EMBL/GenBank/DDBJ databases">
        <title>Draft genome sequence of rust myrtle Austropuccinia psidii MF-1, a brazilian biotype.</title>
        <authorList>
            <person name="Quecine M.C."/>
            <person name="Pachon D.M.R."/>
            <person name="Bonatelli M.L."/>
            <person name="Correr F.H."/>
            <person name="Franceschini L.M."/>
            <person name="Leite T.F."/>
            <person name="Margarido G.R.A."/>
            <person name="Almeida C.A."/>
            <person name="Ferrarezi J.A."/>
            <person name="Labate C.A."/>
        </authorList>
    </citation>
    <scope>NUCLEOTIDE SEQUENCE</scope>
    <source>
        <strain evidence="3">MF-1</strain>
    </source>
</reference>
<dbReference type="AlphaFoldDB" id="A0A9Q3HAN5"/>
<feature type="region of interest" description="Disordered" evidence="1">
    <location>
        <begin position="157"/>
        <end position="182"/>
    </location>
</feature>
<evidence type="ECO:0000313" key="4">
    <source>
        <dbReference type="Proteomes" id="UP000765509"/>
    </source>
</evidence>
<feature type="compositionally biased region" description="Polar residues" evidence="1">
    <location>
        <begin position="165"/>
        <end position="182"/>
    </location>
</feature>
<protein>
    <recommendedName>
        <fullName evidence="5">Secreted protein</fullName>
    </recommendedName>
</protein>